<dbReference type="GO" id="GO:0009097">
    <property type="term" value="P:isoleucine biosynthetic process"/>
    <property type="evidence" value="ECO:0007669"/>
    <property type="project" value="TreeGrafter"/>
</dbReference>
<dbReference type="RefSeq" id="WP_218843826.1">
    <property type="nucleotide sequence ID" value="NZ_JACBZS010000001.1"/>
</dbReference>
<proteinExistence type="predicted"/>
<comment type="caution">
    <text evidence="5">The sequence shown here is derived from an EMBL/GenBank/DDBJ whole genome shotgun (WGS) entry which is preliminary data.</text>
</comment>
<dbReference type="PANTHER" id="PTHR48078">
    <property type="entry name" value="THREONINE DEHYDRATASE, MITOCHONDRIAL-RELATED"/>
    <property type="match status" value="1"/>
</dbReference>
<organism evidence="5 6">
    <name type="scientific">Naumannella cuiyingiana</name>
    <dbReference type="NCBI Taxonomy" id="1347891"/>
    <lineage>
        <taxon>Bacteria</taxon>
        <taxon>Bacillati</taxon>
        <taxon>Actinomycetota</taxon>
        <taxon>Actinomycetes</taxon>
        <taxon>Propionibacteriales</taxon>
        <taxon>Propionibacteriaceae</taxon>
        <taxon>Naumannella</taxon>
    </lineage>
</organism>
<dbReference type="GO" id="GO:0003941">
    <property type="term" value="F:L-serine ammonia-lyase activity"/>
    <property type="evidence" value="ECO:0007669"/>
    <property type="project" value="TreeGrafter"/>
</dbReference>
<dbReference type="AlphaFoldDB" id="A0A7Z0D9X5"/>
<dbReference type="SUPFAM" id="SSF53686">
    <property type="entry name" value="Tryptophan synthase beta subunit-like PLP-dependent enzymes"/>
    <property type="match status" value="1"/>
</dbReference>
<evidence type="ECO:0000256" key="2">
    <source>
        <dbReference type="ARBA" id="ARBA00022898"/>
    </source>
</evidence>
<gene>
    <name evidence="5" type="ORF">GGQ54_002240</name>
</gene>
<protein>
    <submittedName>
        <fullName evidence="5">Threonine synthase</fullName>
        <ecNumber evidence="5">4.2.3.1</ecNumber>
    </submittedName>
</protein>
<dbReference type="PROSITE" id="PS00165">
    <property type="entry name" value="DEHYDRATASE_SER_THR"/>
    <property type="match status" value="1"/>
</dbReference>
<evidence type="ECO:0000313" key="5">
    <source>
        <dbReference type="EMBL" id="NYI71680.1"/>
    </source>
</evidence>
<keyword evidence="2" id="KW-0663">Pyridoxal phosphate</keyword>
<accession>A0A7Z0D9X5</accession>
<dbReference type="EC" id="4.2.3.1" evidence="5"/>
<dbReference type="InterPro" id="IPR050147">
    <property type="entry name" value="Ser/Thr_Dehydratase"/>
</dbReference>
<dbReference type="InterPro" id="IPR036052">
    <property type="entry name" value="TrpB-like_PALP_sf"/>
</dbReference>
<dbReference type="GO" id="GO:0006565">
    <property type="term" value="P:L-serine catabolic process"/>
    <property type="evidence" value="ECO:0007669"/>
    <property type="project" value="TreeGrafter"/>
</dbReference>
<keyword evidence="6" id="KW-1185">Reference proteome</keyword>
<dbReference type="GO" id="GO:0004794">
    <property type="term" value="F:threonine deaminase activity"/>
    <property type="evidence" value="ECO:0007669"/>
    <property type="project" value="TreeGrafter"/>
</dbReference>
<dbReference type="GO" id="GO:0030170">
    <property type="term" value="F:pyridoxal phosphate binding"/>
    <property type="evidence" value="ECO:0007669"/>
    <property type="project" value="InterPro"/>
</dbReference>
<reference evidence="5 6" key="1">
    <citation type="submission" date="2020-07" db="EMBL/GenBank/DDBJ databases">
        <title>Sequencing the genomes of 1000 actinobacteria strains.</title>
        <authorList>
            <person name="Klenk H.-P."/>
        </authorList>
    </citation>
    <scope>NUCLEOTIDE SEQUENCE [LARGE SCALE GENOMIC DNA]</scope>
    <source>
        <strain evidence="5 6">DSM 103164</strain>
    </source>
</reference>
<name>A0A7Z0D9X5_9ACTN</name>
<dbReference type="Pfam" id="PF00291">
    <property type="entry name" value="PALP"/>
    <property type="match status" value="1"/>
</dbReference>
<dbReference type="Proteomes" id="UP000527616">
    <property type="component" value="Unassembled WGS sequence"/>
</dbReference>
<dbReference type="PANTHER" id="PTHR48078:SF6">
    <property type="entry name" value="L-THREONINE DEHYDRATASE CATABOLIC TDCB"/>
    <property type="match status" value="1"/>
</dbReference>
<dbReference type="GO" id="GO:0004795">
    <property type="term" value="F:threonine synthase activity"/>
    <property type="evidence" value="ECO:0007669"/>
    <property type="project" value="UniProtKB-EC"/>
</dbReference>
<comment type="cofactor">
    <cofactor evidence="1">
        <name>pyridoxal 5'-phosphate</name>
        <dbReference type="ChEBI" id="CHEBI:597326"/>
    </cofactor>
</comment>
<evidence type="ECO:0000256" key="3">
    <source>
        <dbReference type="ARBA" id="ARBA00023239"/>
    </source>
</evidence>
<evidence type="ECO:0000259" key="4">
    <source>
        <dbReference type="Pfam" id="PF00291"/>
    </source>
</evidence>
<sequence length="374" mass="38605">MSAPALLGRDGRRYPLAEDAPRWRGEDGSPLMMSELPGIGPADIDPSLPGQWRYAATLPVPLAPLALGEGRTPLLPGQLGGAELLIKPEYQNPTGSFKDRGAAVMVAWLAARGVPALLEDSSGNGGAAIAAYAAAAGMEATILAPEATSPAKTVQARVHGARVELVPGDRQATADEAVRRSAGICYASHNWQPFFLQGTKLLAYEIWEDLGFRAPDAVLVPLGAGSLVLGCAIGFGELVRAGAIDRLPRILASQPANCSPLARAFAAGADEAGPGEWAQTIAEGTAIAHPVRDREVLAAVRESGGRIVAVAEEEIVAGVRELSARGWYVEPTSASVAAAVPQYLAAGDLRAGDEAVAVLSGSGLKAAPVLERLL</sequence>
<keyword evidence="3 5" id="KW-0456">Lyase</keyword>
<evidence type="ECO:0000313" key="6">
    <source>
        <dbReference type="Proteomes" id="UP000527616"/>
    </source>
</evidence>
<feature type="domain" description="Tryptophan synthase beta chain-like PALP" evidence="4">
    <location>
        <begin position="66"/>
        <end position="361"/>
    </location>
</feature>
<dbReference type="Gene3D" id="3.40.50.1100">
    <property type="match status" value="2"/>
</dbReference>
<dbReference type="EMBL" id="JACBZS010000001">
    <property type="protein sequence ID" value="NYI71680.1"/>
    <property type="molecule type" value="Genomic_DNA"/>
</dbReference>
<dbReference type="InterPro" id="IPR001926">
    <property type="entry name" value="TrpB-like_PALP"/>
</dbReference>
<dbReference type="GO" id="GO:0006567">
    <property type="term" value="P:L-threonine catabolic process"/>
    <property type="evidence" value="ECO:0007669"/>
    <property type="project" value="TreeGrafter"/>
</dbReference>
<dbReference type="InterPro" id="IPR000634">
    <property type="entry name" value="Ser/Thr_deHydtase_PyrdxlP-BS"/>
</dbReference>
<evidence type="ECO:0000256" key="1">
    <source>
        <dbReference type="ARBA" id="ARBA00001933"/>
    </source>
</evidence>